<accession>A0A6G8RT78</accession>
<organism evidence="2 3">
    <name type="scientific">Acinetobacter shaoyimingii</name>
    <dbReference type="NCBI Taxonomy" id="2715164"/>
    <lineage>
        <taxon>Bacteria</taxon>
        <taxon>Pseudomonadati</taxon>
        <taxon>Pseudomonadota</taxon>
        <taxon>Gammaproteobacteria</taxon>
        <taxon>Moraxellales</taxon>
        <taxon>Moraxellaceae</taxon>
        <taxon>Acinetobacter</taxon>
    </lineage>
</organism>
<dbReference type="Proteomes" id="UP000502297">
    <property type="component" value="Chromosome"/>
</dbReference>
<reference evidence="2 3" key="1">
    <citation type="submission" date="2020-03" db="EMBL/GenBank/DDBJ databases">
        <authorList>
            <person name="Zhu W."/>
        </authorList>
    </citation>
    <scope>NUCLEOTIDE SEQUENCE [LARGE SCALE GENOMIC DNA]</scope>
    <source>
        <strain evidence="2 3">323-1</strain>
    </source>
</reference>
<keyword evidence="1" id="KW-0732">Signal</keyword>
<dbReference type="AlphaFoldDB" id="A0A6G8RT78"/>
<name>A0A6G8RT78_9GAMM</name>
<keyword evidence="3" id="KW-1185">Reference proteome</keyword>
<gene>
    <name evidence="2" type="ORF">G8E00_03725</name>
</gene>
<sequence>MKKHVKILLLAAVALPTFAFAAPTTTTVANVQAATGVATAGVEVKNDTTTVISPRTGIRYTLGNTGGRPIILKTSAIAAVTPATVHRIVATNPALSTASQEKAKQALLDNNLLAKSN</sequence>
<evidence type="ECO:0000313" key="3">
    <source>
        <dbReference type="Proteomes" id="UP000502297"/>
    </source>
</evidence>
<proteinExistence type="predicted"/>
<evidence type="ECO:0000256" key="1">
    <source>
        <dbReference type="SAM" id="SignalP"/>
    </source>
</evidence>
<feature type="chain" id="PRO_5026279525" description="Lipoprotein" evidence="1">
    <location>
        <begin position="22"/>
        <end position="117"/>
    </location>
</feature>
<dbReference type="RefSeq" id="WP_166012633.1">
    <property type="nucleotide sequence ID" value="NZ_CP049801.1"/>
</dbReference>
<dbReference type="KEGG" id="asha:G8E00_03725"/>
<evidence type="ECO:0008006" key="4">
    <source>
        <dbReference type="Google" id="ProtNLM"/>
    </source>
</evidence>
<protein>
    <recommendedName>
        <fullName evidence="4">Lipoprotein</fullName>
    </recommendedName>
</protein>
<feature type="signal peptide" evidence="1">
    <location>
        <begin position="1"/>
        <end position="21"/>
    </location>
</feature>
<dbReference type="EMBL" id="CP049801">
    <property type="protein sequence ID" value="QIO05142.1"/>
    <property type="molecule type" value="Genomic_DNA"/>
</dbReference>
<evidence type="ECO:0000313" key="2">
    <source>
        <dbReference type="EMBL" id="QIO05142.1"/>
    </source>
</evidence>